<feature type="transmembrane region" description="Helical" evidence="2">
    <location>
        <begin position="33"/>
        <end position="52"/>
    </location>
</feature>
<dbReference type="Gene3D" id="3.40.50.1820">
    <property type="entry name" value="alpha/beta hydrolase"/>
    <property type="match status" value="1"/>
</dbReference>
<keyword evidence="2" id="KW-1133">Transmembrane helix</keyword>
<organism evidence="3 4">
    <name type="scientific">Bifidobacterium cuniculi</name>
    <dbReference type="NCBI Taxonomy" id="1688"/>
    <lineage>
        <taxon>Bacteria</taxon>
        <taxon>Bacillati</taxon>
        <taxon>Actinomycetota</taxon>
        <taxon>Actinomycetes</taxon>
        <taxon>Bifidobacteriales</taxon>
        <taxon>Bifidobacteriaceae</taxon>
        <taxon>Bifidobacterium</taxon>
    </lineage>
</organism>
<dbReference type="Proteomes" id="UP000029067">
    <property type="component" value="Unassembled WGS sequence"/>
</dbReference>
<dbReference type="STRING" id="1688.BCUN_1672"/>
<feature type="transmembrane region" description="Helical" evidence="2">
    <location>
        <begin position="444"/>
        <end position="474"/>
    </location>
</feature>
<keyword evidence="2" id="KW-0812">Transmembrane</keyword>
<evidence type="ECO:0000313" key="3">
    <source>
        <dbReference type="EMBL" id="KFI61462.1"/>
    </source>
</evidence>
<protein>
    <submittedName>
        <fullName evidence="3">Alpha/beta superfamily hydrolase</fullName>
    </submittedName>
</protein>
<comment type="caution">
    <text evidence="3">The sequence shown here is derived from an EMBL/GenBank/DDBJ whole genome shotgun (WGS) entry which is preliminary data.</text>
</comment>
<evidence type="ECO:0000256" key="2">
    <source>
        <dbReference type="SAM" id="Phobius"/>
    </source>
</evidence>
<dbReference type="AlphaFoldDB" id="A0A087ARR2"/>
<keyword evidence="3" id="KW-0378">Hydrolase</keyword>
<accession>A0A087ARR2</accession>
<feature type="transmembrane region" description="Helical" evidence="2">
    <location>
        <begin position="486"/>
        <end position="507"/>
    </location>
</feature>
<feature type="compositionally biased region" description="Polar residues" evidence="1">
    <location>
        <begin position="1"/>
        <end position="11"/>
    </location>
</feature>
<evidence type="ECO:0000256" key="1">
    <source>
        <dbReference type="SAM" id="MobiDB-lite"/>
    </source>
</evidence>
<feature type="region of interest" description="Disordered" evidence="1">
    <location>
        <begin position="1"/>
        <end position="23"/>
    </location>
</feature>
<dbReference type="EMBL" id="JGYV01000015">
    <property type="protein sequence ID" value="KFI61462.1"/>
    <property type="molecule type" value="Genomic_DNA"/>
</dbReference>
<dbReference type="GO" id="GO:0016787">
    <property type="term" value="F:hydrolase activity"/>
    <property type="evidence" value="ECO:0007669"/>
    <property type="project" value="UniProtKB-KW"/>
</dbReference>
<dbReference type="SUPFAM" id="SSF53474">
    <property type="entry name" value="alpha/beta-Hydrolases"/>
    <property type="match status" value="1"/>
</dbReference>
<evidence type="ECO:0000313" key="4">
    <source>
        <dbReference type="Proteomes" id="UP000029067"/>
    </source>
</evidence>
<sequence>MQEQLNEQDTPTADPADRQAGQGKAEFSRLKRFMISLPIFIILLGILVIASTNTRIQVDNDPRGQIFGTLTSDTAVTFDTDDPLPQEGTYKVRESRYVMDAVQPSTGEVQHINVLVREPVGAGTGLPGMVFMHGAGYGTCDNSFGDVAASMSSAGFVTAVLDKPVWSTTDLTRDYPGSAAIYDQVIDHIRSMEQVDATKVGVYATSESTWITPFLLETDHDVAFQVLLSPMVFNPRHALAYLAGQNFALAGANEGYQAIVRRALSLDLDMFGLHNVDIRTRVPVAYSIPTYVAYGSKDVMTAQVQGFKEILALAHEAGNWNVTLRSYPVANHVLRLGDEAEAGTPFADDYVRDTLAWAVGTSRGLTQTSEPLAGTPLYQSIAVPLDLHARPALTIYGTIVIVLLVVTLLVALVIAIIALVRHVRYRIMHQGHALGFQYRFGRSLMMLSVITLACLALFLGGLGEVVMAVVYLAWGSAPPEDAGMMYWSWPVIQVVCVFVVWEWARVFTGMIEVASMRGLLGWPLKRDAIRAIVSGKEPVVASTRLGRVLFWSTTVAMLLVLLSFSFWGLFLF</sequence>
<keyword evidence="2" id="KW-0472">Membrane</keyword>
<feature type="transmembrane region" description="Helical" evidence="2">
    <location>
        <begin position="395"/>
        <end position="423"/>
    </location>
</feature>
<proteinExistence type="predicted"/>
<feature type="transmembrane region" description="Helical" evidence="2">
    <location>
        <begin position="548"/>
        <end position="570"/>
    </location>
</feature>
<gene>
    <name evidence="3" type="ORF">BCUN_1672</name>
</gene>
<dbReference type="InterPro" id="IPR029058">
    <property type="entry name" value="AB_hydrolase_fold"/>
</dbReference>
<name>A0A087ARR2_9BIFI</name>
<keyword evidence="4" id="KW-1185">Reference proteome</keyword>
<dbReference type="eggNOG" id="COG0657">
    <property type="taxonomic scope" value="Bacteria"/>
</dbReference>
<reference evidence="3 4" key="1">
    <citation type="submission" date="2014-03" db="EMBL/GenBank/DDBJ databases">
        <title>Genomics of Bifidobacteria.</title>
        <authorList>
            <person name="Ventura M."/>
            <person name="Milani C."/>
            <person name="Lugli G.A."/>
        </authorList>
    </citation>
    <scope>NUCLEOTIDE SEQUENCE [LARGE SCALE GENOMIC DNA]</scope>
    <source>
        <strain evidence="3 4">LMG 10738</strain>
    </source>
</reference>